<reference evidence="1 2" key="1">
    <citation type="journal article" date="2020" name="Cell">
        <title>Large-Scale Comparative Analyses of Tick Genomes Elucidate Their Genetic Diversity and Vector Capacities.</title>
        <authorList>
            <consortium name="Tick Genome and Microbiome Consortium (TIGMIC)"/>
            <person name="Jia N."/>
            <person name="Wang J."/>
            <person name="Shi W."/>
            <person name="Du L."/>
            <person name="Sun Y."/>
            <person name="Zhan W."/>
            <person name="Jiang J.F."/>
            <person name="Wang Q."/>
            <person name="Zhang B."/>
            <person name="Ji P."/>
            <person name="Bell-Sakyi L."/>
            <person name="Cui X.M."/>
            <person name="Yuan T.T."/>
            <person name="Jiang B.G."/>
            <person name="Yang W.F."/>
            <person name="Lam T.T."/>
            <person name="Chang Q.C."/>
            <person name="Ding S.J."/>
            <person name="Wang X.J."/>
            <person name="Zhu J.G."/>
            <person name="Ruan X.D."/>
            <person name="Zhao L."/>
            <person name="Wei J.T."/>
            <person name="Ye R.Z."/>
            <person name="Que T.C."/>
            <person name="Du C.H."/>
            <person name="Zhou Y.H."/>
            <person name="Cheng J.X."/>
            <person name="Dai P.F."/>
            <person name="Guo W.B."/>
            <person name="Han X.H."/>
            <person name="Huang E.J."/>
            <person name="Li L.F."/>
            <person name="Wei W."/>
            <person name="Gao Y.C."/>
            <person name="Liu J.Z."/>
            <person name="Shao H.Z."/>
            <person name="Wang X."/>
            <person name="Wang C.C."/>
            <person name="Yang T.C."/>
            <person name="Huo Q.B."/>
            <person name="Li W."/>
            <person name="Chen H.Y."/>
            <person name="Chen S.E."/>
            <person name="Zhou L.G."/>
            <person name="Ni X.B."/>
            <person name="Tian J.H."/>
            <person name="Sheng Y."/>
            <person name="Liu T."/>
            <person name="Pan Y.S."/>
            <person name="Xia L.Y."/>
            <person name="Li J."/>
            <person name="Zhao F."/>
            <person name="Cao W.C."/>
        </authorList>
    </citation>
    <scope>NUCLEOTIDE SEQUENCE [LARGE SCALE GENOMIC DNA]</scope>
    <source>
        <strain evidence="1">Iper-2018</strain>
    </source>
</reference>
<protein>
    <submittedName>
        <fullName evidence="1">Uncharacterized protein</fullName>
    </submittedName>
</protein>
<comment type="caution">
    <text evidence="1">The sequence shown here is derived from an EMBL/GenBank/DDBJ whole genome shotgun (WGS) entry which is preliminary data.</text>
</comment>
<name>A0AC60PED4_IXOPE</name>
<organism evidence="1 2">
    <name type="scientific">Ixodes persulcatus</name>
    <name type="common">Taiga tick</name>
    <dbReference type="NCBI Taxonomy" id="34615"/>
    <lineage>
        <taxon>Eukaryota</taxon>
        <taxon>Metazoa</taxon>
        <taxon>Ecdysozoa</taxon>
        <taxon>Arthropoda</taxon>
        <taxon>Chelicerata</taxon>
        <taxon>Arachnida</taxon>
        <taxon>Acari</taxon>
        <taxon>Parasitiformes</taxon>
        <taxon>Ixodida</taxon>
        <taxon>Ixodoidea</taxon>
        <taxon>Ixodidae</taxon>
        <taxon>Ixodinae</taxon>
        <taxon>Ixodes</taxon>
    </lineage>
</organism>
<evidence type="ECO:0000313" key="2">
    <source>
        <dbReference type="Proteomes" id="UP000805193"/>
    </source>
</evidence>
<dbReference type="Proteomes" id="UP000805193">
    <property type="component" value="Unassembled WGS sequence"/>
</dbReference>
<evidence type="ECO:0000313" key="1">
    <source>
        <dbReference type="EMBL" id="KAG0418288.1"/>
    </source>
</evidence>
<proteinExistence type="predicted"/>
<keyword evidence="2" id="KW-1185">Reference proteome</keyword>
<dbReference type="EMBL" id="JABSTQ010010747">
    <property type="protein sequence ID" value="KAG0418288.1"/>
    <property type="molecule type" value="Genomic_DNA"/>
</dbReference>
<accession>A0AC60PED4</accession>
<gene>
    <name evidence="1" type="ORF">HPB47_004979</name>
</gene>
<sequence>MLEQLQTLRRTLTFQALFLTCPKRQSMFWHLISPVRCLNSPAQRFQLRNNSIQGLQKAQRLLVKRLSPHLPVGAPGNLTQTTLTLKGRSTSSRKARGPALANREDGPAVAIGQRRPSRLPRGSGGALKFCESSNTNFLVSTRTWYEASKLL</sequence>